<dbReference type="EMBL" id="CP017478">
    <property type="protein sequence ID" value="AOW19781.1"/>
    <property type="molecule type" value="Genomic_DNA"/>
</dbReference>
<keyword evidence="1" id="KW-0812">Transmembrane</keyword>
<dbReference type="AlphaFoldDB" id="A0A1D8P5H0"/>
<evidence type="ECO:0000313" key="3">
    <source>
        <dbReference type="Proteomes" id="UP000176050"/>
    </source>
</evidence>
<dbReference type="Proteomes" id="UP000176050">
    <property type="component" value="Chromosome"/>
</dbReference>
<dbReference type="GO" id="GO:0006355">
    <property type="term" value="P:regulation of DNA-templated transcription"/>
    <property type="evidence" value="ECO:0007669"/>
    <property type="project" value="InterPro"/>
</dbReference>
<feature type="transmembrane region" description="Helical" evidence="1">
    <location>
        <begin position="348"/>
        <end position="367"/>
    </location>
</feature>
<evidence type="ECO:0008006" key="4">
    <source>
        <dbReference type="Google" id="ProtNLM"/>
    </source>
</evidence>
<dbReference type="KEGG" id="lul:LPB138_03370"/>
<organism evidence="2 3">
    <name type="scientific">Urechidicola croceus</name>
    <dbReference type="NCBI Taxonomy" id="1850246"/>
    <lineage>
        <taxon>Bacteria</taxon>
        <taxon>Pseudomonadati</taxon>
        <taxon>Bacteroidota</taxon>
        <taxon>Flavobacteriia</taxon>
        <taxon>Flavobacteriales</taxon>
        <taxon>Flavobacteriaceae</taxon>
        <taxon>Urechidicola</taxon>
    </lineage>
</organism>
<reference evidence="2 3" key="1">
    <citation type="submission" date="2016-10" db="EMBL/GenBank/DDBJ databases">
        <title>Lutibacter sp. LPB0138, isolated from marine gastropod.</title>
        <authorList>
            <person name="Kim E."/>
            <person name="Yi H."/>
        </authorList>
    </citation>
    <scope>NUCLEOTIDE SEQUENCE [LARGE SCALE GENOMIC DNA]</scope>
    <source>
        <strain evidence="2 3">LPB0138</strain>
    </source>
</reference>
<keyword evidence="1" id="KW-1133">Transmembrane helix</keyword>
<evidence type="ECO:0000256" key="1">
    <source>
        <dbReference type="SAM" id="Phobius"/>
    </source>
</evidence>
<dbReference type="GO" id="GO:0003677">
    <property type="term" value="F:DNA binding"/>
    <property type="evidence" value="ECO:0007669"/>
    <property type="project" value="InterPro"/>
</dbReference>
<evidence type="ECO:0000313" key="2">
    <source>
        <dbReference type="EMBL" id="AOW19781.1"/>
    </source>
</evidence>
<keyword evidence="3" id="KW-1185">Reference proteome</keyword>
<protein>
    <recommendedName>
        <fullName evidence="4">HTH luxR-type domain-containing protein</fullName>
    </recommendedName>
</protein>
<dbReference type="STRING" id="1850246.LPB138_03370"/>
<dbReference type="Gene3D" id="1.25.40.10">
    <property type="entry name" value="Tetratricopeptide repeat domain"/>
    <property type="match status" value="1"/>
</dbReference>
<name>A0A1D8P5H0_9FLAO</name>
<accession>A0A1D8P5H0</accession>
<keyword evidence="1" id="KW-0472">Membrane</keyword>
<gene>
    <name evidence="2" type="ORF">LPB138_03370</name>
</gene>
<proteinExistence type="predicted"/>
<dbReference type="InterPro" id="IPR011990">
    <property type="entry name" value="TPR-like_helical_dom_sf"/>
</dbReference>
<dbReference type="SUPFAM" id="SSF46894">
    <property type="entry name" value="C-terminal effector domain of the bipartite response regulators"/>
    <property type="match status" value="1"/>
</dbReference>
<sequence length="543" mass="63696">MAQSFPEDEYKTYNRTSFSEKQLELYLSQHFQRLDLLPLIDGHHAFKLHSYLHSGNWFREIGFLKESIKSYKDFLLYYYANESSLTQEEHQQFLELRAYAYGILADNYAQTSNLDSATIEHRNNIEFIAKHNIISYPSALNNYGLFFYNYKKDLDSALIYFNKAYTITQSQFPKHTLLGSIRDNIADVYISEQQFLKAKPLYKTNFEFYTYAINERSHVKDIPRLISAGTQFIETSLKLGDLEDAKTVLQVLETIIDTTKTISVLPSSKLEFLKAKELFYLGQNDISKAYTTSKYIKSLSDSLTSVEEKEDSKWRDELNTITLDRFALNFEIDRIQNENKIKSQRLKLWIITLVSSIILIILFFMFFRRYKNLVIAKNKQLLAEQTLENTALKVKQLHSEIKSKERDLSDFAINLTENQKWAEVLAEKISNITTAKTKDRDKQLQELEQEIKNKITFDNDTKVFFERLDKLSDSFYSELSKKFPDLSKNEIRLCSLIRLKIDSRQIATLQNITLASLNTSRYRLRKKLNLEETVDLDSFIQNL</sequence>
<dbReference type="SUPFAM" id="SSF48452">
    <property type="entry name" value="TPR-like"/>
    <property type="match status" value="1"/>
</dbReference>
<dbReference type="InterPro" id="IPR016032">
    <property type="entry name" value="Sig_transdc_resp-reg_C-effctor"/>
</dbReference>